<dbReference type="AlphaFoldDB" id="A0A9P6RNP4"/>
<dbReference type="Pfam" id="PF02567">
    <property type="entry name" value="PhzC-PhzF"/>
    <property type="match status" value="1"/>
</dbReference>
<dbReference type="EMBL" id="JAAAIP010000169">
    <property type="protein sequence ID" value="KAG0323914.1"/>
    <property type="molecule type" value="Genomic_DNA"/>
</dbReference>
<dbReference type="Gene3D" id="3.10.310.10">
    <property type="entry name" value="Diaminopimelate Epimerase, Chain A, domain 1"/>
    <property type="match status" value="2"/>
</dbReference>
<dbReference type="GO" id="GO:0016853">
    <property type="term" value="F:isomerase activity"/>
    <property type="evidence" value="ECO:0007669"/>
    <property type="project" value="TreeGrafter"/>
</dbReference>
<sequence>MSFAPTTYPFYQVDVFTDKAYYGNPLAVVVLLDTSLPVPTDAQMARLANWTNLSETTFLLPPTDPSKADYKVRIFSPTSELLFAGHPTLGTCRTFLEYTKDKTKYSNSGSKGQEATTTTTRTIVQECGVGLVELLYNIQNDTLAFVAPPLLKSGPVDPRLIQIACDTMGLDPKTDILDSQWIVCGPEWFALVVKDRDTLMRANSSPTEQSKKLKFGVIARYPQDQIHDPSTDPLFEVRAFPHISNVTEDPVCGSFNAGMAQWLIGSGLAPSSYVSSQGTAMGRQGRIYVNRDETGKIWIGGQTVICVQ</sequence>
<evidence type="ECO:0000313" key="2">
    <source>
        <dbReference type="EMBL" id="KAG0323914.1"/>
    </source>
</evidence>
<protein>
    <recommendedName>
        <fullName evidence="4">Phenazine biosynthesis PhzC/PhzF protein</fullName>
    </recommendedName>
</protein>
<evidence type="ECO:0000313" key="3">
    <source>
        <dbReference type="Proteomes" id="UP000738325"/>
    </source>
</evidence>
<dbReference type="SUPFAM" id="SSF54506">
    <property type="entry name" value="Diaminopimelate epimerase-like"/>
    <property type="match status" value="1"/>
</dbReference>
<dbReference type="GO" id="GO:0005737">
    <property type="term" value="C:cytoplasm"/>
    <property type="evidence" value="ECO:0007669"/>
    <property type="project" value="TreeGrafter"/>
</dbReference>
<dbReference type="PANTHER" id="PTHR13774">
    <property type="entry name" value="PHENAZINE BIOSYNTHESIS PROTEIN"/>
    <property type="match status" value="1"/>
</dbReference>
<gene>
    <name evidence="2" type="ORF">BGZ99_002330</name>
</gene>
<evidence type="ECO:0008006" key="4">
    <source>
        <dbReference type="Google" id="ProtNLM"/>
    </source>
</evidence>
<feature type="active site" evidence="1">
    <location>
        <position position="55"/>
    </location>
</feature>
<evidence type="ECO:0000256" key="1">
    <source>
        <dbReference type="PIRSR" id="PIRSR016184-1"/>
    </source>
</evidence>
<proteinExistence type="predicted"/>
<reference evidence="2" key="1">
    <citation type="journal article" date="2020" name="Fungal Divers.">
        <title>Resolving the Mortierellaceae phylogeny through synthesis of multi-gene phylogenetics and phylogenomics.</title>
        <authorList>
            <person name="Vandepol N."/>
            <person name="Liber J."/>
            <person name="Desiro A."/>
            <person name="Na H."/>
            <person name="Kennedy M."/>
            <person name="Barry K."/>
            <person name="Grigoriev I.V."/>
            <person name="Miller A.N."/>
            <person name="O'Donnell K."/>
            <person name="Stajich J.E."/>
            <person name="Bonito G."/>
        </authorList>
    </citation>
    <scope>NUCLEOTIDE SEQUENCE</scope>
    <source>
        <strain evidence="2">REB-010B</strain>
    </source>
</reference>
<accession>A0A9P6RNP4</accession>
<dbReference type="PANTHER" id="PTHR13774:SF32">
    <property type="entry name" value="ANTISENSE-ENHANCING SEQUENCE 1"/>
    <property type="match status" value="1"/>
</dbReference>
<organism evidence="2 3">
    <name type="scientific">Dissophora globulifera</name>
    <dbReference type="NCBI Taxonomy" id="979702"/>
    <lineage>
        <taxon>Eukaryota</taxon>
        <taxon>Fungi</taxon>
        <taxon>Fungi incertae sedis</taxon>
        <taxon>Mucoromycota</taxon>
        <taxon>Mortierellomycotina</taxon>
        <taxon>Mortierellomycetes</taxon>
        <taxon>Mortierellales</taxon>
        <taxon>Mortierellaceae</taxon>
        <taxon>Dissophora</taxon>
    </lineage>
</organism>
<name>A0A9P6RNP4_9FUNG</name>
<keyword evidence="3" id="KW-1185">Reference proteome</keyword>
<dbReference type="NCBIfam" id="TIGR00654">
    <property type="entry name" value="PhzF_family"/>
    <property type="match status" value="1"/>
</dbReference>
<dbReference type="Proteomes" id="UP000738325">
    <property type="component" value="Unassembled WGS sequence"/>
</dbReference>
<dbReference type="OrthoDB" id="75169at2759"/>
<comment type="caution">
    <text evidence="2">The sequence shown here is derived from an EMBL/GenBank/DDBJ whole genome shotgun (WGS) entry which is preliminary data.</text>
</comment>
<feature type="non-terminal residue" evidence="2">
    <location>
        <position position="1"/>
    </location>
</feature>
<dbReference type="PIRSF" id="PIRSF016184">
    <property type="entry name" value="PhzC_PhzF"/>
    <property type="match status" value="1"/>
</dbReference>
<dbReference type="InterPro" id="IPR003719">
    <property type="entry name" value="Phenazine_PhzF-like"/>
</dbReference>